<organism evidence="1 2">
    <name type="scientific">Marinimicrobium koreense</name>
    <dbReference type="NCBI Taxonomy" id="306545"/>
    <lineage>
        <taxon>Bacteria</taxon>
        <taxon>Pseudomonadati</taxon>
        <taxon>Pseudomonadota</taxon>
        <taxon>Gammaproteobacteria</taxon>
        <taxon>Cellvibrionales</taxon>
        <taxon>Cellvibrionaceae</taxon>
        <taxon>Marinimicrobium</taxon>
    </lineage>
</organism>
<dbReference type="InterPro" id="IPR014729">
    <property type="entry name" value="Rossmann-like_a/b/a_fold"/>
</dbReference>
<sequence>MTQVRLILGDQLNASHSWFQLPDDDVLFVMAELPQETAYVVHHRQKVLAFFAAMRRFASALERAGHRVRYFTLDDSAAYADLPELLRRVLNETSAEAFAYQWPDEYRLDQQLADFARTLDLPVSVADTEHFLTARDAWEHYSTHRMEYFYRALRREYQVLLDDDGKPLGGQWNFDADNRARLPREAALPEPLVFATDVTDIDQMLDRHDVQTLGVADPSALLWPVNRAQSRELLQYFLKHLLPAFGRYQDAMTPDGWSLYHSRLSFSLNTKMLHPLEVIRAAEAHWQANQAQITLAQVEGFIRQILGWREYVRALYWHHMPDYRQRNHLSAQRPLPDYYWTGKTDMACMAHAIGQSLEYAYAHHIQRLMVTGNFALLAGVHPDVLDDWYLGIYIDAIEWVELPNTRGMSQYADGGLMGSKPYAASGQYVNKMSHYCKTCAYDVKAKSGEGSCPFNSLYWHFLNRHRDRLGDNPRMKLVYANWDRQAPAQRKDVLATAEVYLARLNTL</sequence>
<dbReference type="Gene3D" id="1.10.10.1710">
    <property type="entry name" value="Deoxyribodipyrimidine photolyase-related"/>
    <property type="match status" value="1"/>
</dbReference>
<dbReference type="RefSeq" id="WP_123639096.1">
    <property type="nucleotide sequence ID" value="NZ_RJUK01000002.1"/>
</dbReference>
<dbReference type="OrthoDB" id="5288100at2"/>
<reference evidence="1 2" key="1">
    <citation type="submission" date="2018-11" db="EMBL/GenBank/DDBJ databases">
        <title>Genomic Encyclopedia of Type Strains, Phase IV (KMG-IV): sequencing the most valuable type-strain genomes for metagenomic binning, comparative biology and taxonomic classification.</title>
        <authorList>
            <person name="Goeker M."/>
        </authorList>
    </citation>
    <scope>NUCLEOTIDE SEQUENCE [LARGE SCALE GENOMIC DNA]</scope>
    <source>
        <strain evidence="1 2">DSM 16974</strain>
    </source>
</reference>
<accession>A0A3N1NTG2</accession>
<dbReference type="InterPro" id="IPR007357">
    <property type="entry name" value="PhrB-like"/>
</dbReference>
<comment type="caution">
    <text evidence="1">The sequence shown here is derived from an EMBL/GenBank/DDBJ whole genome shotgun (WGS) entry which is preliminary data.</text>
</comment>
<proteinExistence type="predicted"/>
<dbReference type="Gene3D" id="1.25.40.80">
    <property type="match status" value="1"/>
</dbReference>
<dbReference type="SUPFAM" id="SSF48173">
    <property type="entry name" value="Cryptochrome/photolyase FAD-binding domain"/>
    <property type="match status" value="1"/>
</dbReference>
<evidence type="ECO:0000313" key="2">
    <source>
        <dbReference type="Proteomes" id="UP000273643"/>
    </source>
</evidence>
<dbReference type="Pfam" id="PF04244">
    <property type="entry name" value="DPRP"/>
    <property type="match status" value="1"/>
</dbReference>
<keyword evidence="1" id="KW-0456">Lyase</keyword>
<name>A0A3N1NTG2_9GAMM</name>
<dbReference type="InterPro" id="IPR036134">
    <property type="entry name" value="Crypto/Photolyase_FAD-like_sf"/>
</dbReference>
<evidence type="ECO:0000313" key="1">
    <source>
        <dbReference type="EMBL" id="ROQ18468.1"/>
    </source>
</evidence>
<dbReference type="PANTHER" id="PTHR38657:SF1">
    <property type="entry name" value="SLR1343 PROTEIN"/>
    <property type="match status" value="1"/>
</dbReference>
<dbReference type="Gene3D" id="1.10.579.10">
    <property type="entry name" value="DNA Cyclobutane Dipyrimidine Photolyase, subunit A, domain 3"/>
    <property type="match status" value="1"/>
</dbReference>
<dbReference type="Gene3D" id="3.40.50.620">
    <property type="entry name" value="HUPs"/>
    <property type="match status" value="1"/>
</dbReference>
<dbReference type="EMBL" id="RJUK01000002">
    <property type="protein sequence ID" value="ROQ18468.1"/>
    <property type="molecule type" value="Genomic_DNA"/>
</dbReference>
<dbReference type="PANTHER" id="PTHR38657">
    <property type="entry name" value="SLR1343 PROTEIN"/>
    <property type="match status" value="1"/>
</dbReference>
<keyword evidence="2" id="KW-1185">Reference proteome</keyword>
<dbReference type="Proteomes" id="UP000273643">
    <property type="component" value="Unassembled WGS sequence"/>
</dbReference>
<dbReference type="InterPro" id="IPR052551">
    <property type="entry name" value="UV-DNA_repair_photolyase"/>
</dbReference>
<protein>
    <submittedName>
        <fullName evidence="1">Deoxyribodipyrimidine photolyase-related protein</fullName>
    </submittedName>
</protein>
<gene>
    <name evidence="1" type="ORF">EDC38_2695</name>
</gene>
<dbReference type="GO" id="GO:0016829">
    <property type="term" value="F:lyase activity"/>
    <property type="evidence" value="ECO:0007669"/>
    <property type="project" value="UniProtKB-KW"/>
</dbReference>
<dbReference type="AlphaFoldDB" id="A0A3N1NTG2"/>